<dbReference type="AlphaFoldDB" id="A0A2I0V887"/>
<evidence type="ECO:0000256" key="1">
    <source>
        <dbReference type="ARBA" id="ARBA00022670"/>
    </source>
</evidence>
<dbReference type="InterPro" id="IPR039537">
    <property type="entry name" value="Retrotran_Ty1/copia-like"/>
</dbReference>
<reference evidence="4 5" key="1">
    <citation type="journal article" date="2016" name="Sci. Rep.">
        <title>The Dendrobium catenatum Lindl. genome sequence provides insights into polysaccharide synthase, floral development and adaptive evolution.</title>
        <authorList>
            <person name="Zhang G.Q."/>
            <person name="Xu Q."/>
            <person name="Bian C."/>
            <person name="Tsai W.C."/>
            <person name="Yeh C.M."/>
            <person name="Liu K.W."/>
            <person name="Yoshida K."/>
            <person name="Zhang L.S."/>
            <person name="Chang S.B."/>
            <person name="Chen F."/>
            <person name="Shi Y."/>
            <person name="Su Y.Y."/>
            <person name="Zhang Y.Q."/>
            <person name="Chen L.J."/>
            <person name="Yin Y."/>
            <person name="Lin M."/>
            <person name="Huang H."/>
            <person name="Deng H."/>
            <person name="Wang Z.W."/>
            <person name="Zhu S.L."/>
            <person name="Zhao X."/>
            <person name="Deng C."/>
            <person name="Niu S.C."/>
            <person name="Huang J."/>
            <person name="Wang M."/>
            <person name="Liu G.H."/>
            <person name="Yang H.J."/>
            <person name="Xiao X.J."/>
            <person name="Hsiao Y.Y."/>
            <person name="Wu W.L."/>
            <person name="Chen Y.Y."/>
            <person name="Mitsuda N."/>
            <person name="Ohme-Takagi M."/>
            <person name="Luo Y.B."/>
            <person name="Van de Peer Y."/>
            <person name="Liu Z.J."/>
        </authorList>
    </citation>
    <scope>NUCLEOTIDE SEQUENCE [LARGE SCALE GENOMIC DNA]</scope>
    <source>
        <tissue evidence="4">The whole plant</tissue>
    </source>
</reference>
<evidence type="ECO:0000259" key="3">
    <source>
        <dbReference type="PROSITE" id="PS50994"/>
    </source>
</evidence>
<dbReference type="Pfam" id="PF14223">
    <property type="entry name" value="Retrotran_gag_2"/>
    <property type="match status" value="1"/>
</dbReference>
<dbReference type="Pfam" id="PF13976">
    <property type="entry name" value="gag_pre-integrs"/>
    <property type="match status" value="1"/>
</dbReference>
<dbReference type="InterPro" id="IPR036397">
    <property type="entry name" value="RNaseH_sf"/>
</dbReference>
<protein>
    <submittedName>
        <fullName evidence="4">Retrovirus-related Pol polyprotein from transposon TNT 1-94</fullName>
    </submittedName>
</protein>
<evidence type="ECO:0000313" key="5">
    <source>
        <dbReference type="Proteomes" id="UP000233837"/>
    </source>
</evidence>
<evidence type="ECO:0000256" key="2">
    <source>
        <dbReference type="SAM" id="MobiDB-lite"/>
    </source>
</evidence>
<dbReference type="PANTHER" id="PTHR42648">
    <property type="entry name" value="TRANSPOSASE, PUTATIVE-RELATED"/>
    <property type="match status" value="1"/>
</dbReference>
<proteinExistence type="predicted"/>
<keyword evidence="1" id="KW-0645">Protease</keyword>
<keyword evidence="5" id="KW-1185">Reference proteome</keyword>
<dbReference type="GO" id="GO:0003676">
    <property type="term" value="F:nucleic acid binding"/>
    <property type="evidence" value="ECO:0007669"/>
    <property type="project" value="InterPro"/>
</dbReference>
<reference evidence="4 5" key="2">
    <citation type="journal article" date="2017" name="Nature">
        <title>The Apostasia genome and the evolution of orchids.</title>
        <authorList>
            <person name="Zhang G.Q."/>
            <person name="Liu K.W."/>
            <person name="Li Z."/>
            <person name="Lohaus R."/>
            <person name="Hsiao Y.Y."/>
            <person name="Niu S.C."/>
            <person name="Wang J.Y."/>
            <person name="Lin Y.C."/>
            <person name="Xu Q."/>
            <person name="Chen L.J."/>
            <person name="Yoshida K."/>
            <person name="Fujiwara S."/>
            <person name="Wang Z.W."/>
            <person name="Zhang Y.Q."/>
            <person name="Mitsuda N."/>
            <person name="Wang M."/>
            <person name="Liu G.H."/>
            <person name="Pecoraro L."/>
            <person name="Huang H.X."/>
            <person name="Xiao X.J."/>
            <person name="Lin M."/>
            <person name="Wu X.Y."/>
            <person name="Wu W.L."/>
            <person name="Chen Y.Y."/>
            <person name="Chang S.B."/>
            <person name="Sakamoto S."/>
            <person name="Ohme-Takagi M."/>
            <person name="Yagi M."/>
            <person name="Zeng S.J."/>
            <person name="Shen C.Y."/>
            <person name="Yeh C.M."/>
            <person name="Luo Y.B."/>
            <person name="Tsai W.C."/>
            <person name="Van de Peer Y."/>
            <person name="Liu Z.J."/>
        </authorList>
    </citation>
    <scope>NUCLEOTIDE SEQUENCE [LARGE SCALE GENOMIC DNA]</scope>
    <source>
        <tissue evidence="4">The whole plant</tissue>
    </source>
</reference>
<evidence type="ECO:0000313" key="4">
    <source>
        <dbReference type="EMBL" id="PKU59623.1"/>
    </source>
</evidence>
<dbReference type="PANTHER" id="PTHR42648:SF26">
    <property type="entry name" value="INTEGRASE CATALYTIC DOMAIN-CONTAINING PROTEIN"/>
    <property type="match status" value="1"/>
</dbReference>
<feature type="domain" description="Integrase catalytic" evidence="3">
    <location>
        <begin position="330"/>
        <end position="498"/>
    </location>
</feature>
<dbReference type="Pfam" id="PF22936">
    <property type="entry name" value="Pol_BBD"/>
    <property type="match status" value="1"/>
</dbReference>
<gene>
    <name evidence="4" type="ORF">MA16_Dca028464</name>
</gene>
<dbReference type="GO" id="GO:0008233">
    <property type="term" value="F:peptidase activity"/>
    <property type="evidence" value="ECO:0007669"/>
    <property type="project" value="UniProtKB-KW"/>
</dbReference>
<dbReference type="InterPro" id="IPR054722">
    <property type="entry name" value="PolX-like_BBD"/>
</dbReference>
<dbReference type="InterPro" id="IPR001584">
    <property type="entry name" value="Integrase_cat-core"/>
</dbReference>
<dbReference type="InterPro" id="IPR012337">
    <property type="entry name" value="RNaseH-like_sf"/>
</dbReference>
<dbReference type="PROSITE" id="PS50994">
    <property type="entry name" value="INTEGRASE"/>
    <property type="match status" value="1"/>
</dbReference>
<dbReference type="SUPFAM" id="SSF53098">
    <property type="entry name" value="Ribonuclease H-like"/>
    <property type="match status" value="1"/>
</dbReference>
<dbReference type="GO" id="GO:0015074">
    <property type="term" value="P:DNA integration"/>
    <property type="evidence" value="ECO:0007669"/>
    <property type="project" value="InterPro"/>
</dbReference>
<dbReference type="Proteomes" id="UP000233837">
    <property type="component" value="Unassembled WGS sequence"/>
</dbReference>
<dbReference type="GO" id="GO:0006508">
    <property type="term" value="P:proteolysis"/>
    <property type="evidence" value="ECO:0007669"/>
    <property type="project" value="UniProtKB-KW"/>
</dbReference>
<feature type="compositionally biased region" description="Low complexity" evidence="2">
    <location>
        <begin position="89"/>
        <end position="101"/>
    </location>
</feature>
<name>A0A2I0V887_9ASPA</name>
<sequence length="519" mass="58434">MQDKTMFQYLSDIKQRVDAIASAGAPIETEDVIFYTLNGLPQSYNAFKTSIRTRAEPIGLDELYALLCSEEVNISSETAFRGRPRGTSRGRSSTSRGGRISACGTGRRQMNSVVCQICAKQGHSAVSCWYRAYLSYQQSPRALIAQEEKSTSGDWFLDTGASSHLTADTTQLQSAQPYTSTSNVQVGDGSQLPIANSGKGILPTPSRVLQLSHILHVPKLTHNLISVSRLLKDNLCYIIFNKSGFLLKDSQTHQILLQGPSHHGLYPINLPLSVFTTPSTFIHWHMRLGHPSPTTQRRLSALLKFSSPSKHHCDSCVRAKSHRFPFSLSKSTTKQCLELLHSDIWGPSSILSSQCYKYYLLLVDDFTRFYWVFPLKSKSDVLPVFQNFKILVETQFQTKIKQFQTDNGGEFINQSFKEFLANSGITHRLSCPYTPQQNGLAERKHRHLLETMRSLMFEANIPSKPWVDTLLAAAFLINRLPTAVSPKILPYQALYNVRPDYSFLRTFGCLCYPWIPPPH</sequence>
<organism evidence="4 5">
    <name type="scientific">Dendrobium catenatum</name>
    <dbReference type="NCBI Taxonomy" id="906689"/>
    <lineage>
        <taxon>Eukaryota</taxon>
        <taxon>Viridiplantae</taxon>
        <taxon>Streptophyta</taxon>
        <taxon>Embryophyta</taxon>
        <taxon>Tracheophyta</taxon>
        <taxon>Spermatophyta</taxon>
        <taxon>Magnoliopsida</taxon>
        <taxon>Liliopsida</taxon>
        <taxon>Asparagales</taxon>
        <taxon>Orchidaceae</taxon>
        <taxon>Epidendroideae</taxon>
        <taxon>Malaxideae</taxon>
        <taxon>Dendrobiinae</taxon>
        <taxon>Dendrobium</taxon>
    </lineage>
</organism>
<accession>A0A2I0V887</accession>
<feature type="region of interest" description="Disordered" evidence="2">
    <location>
        <begin position="79"/>
        <end position="103"/>
    </location>
</feature>
<dbReference type="Pfam" id="PF00665">
    <property type="entry name" value="rve"/>
    <property type="match status" value="1"/>
</dbReference>
<dbReference type="Gene3D" id="3.30.420.10">
    <property type="entry name" value="Ribonuclease H-like superfamily/Ribonuclease H"/>
    <property type="match status" value="1"/>
</dbReference>
<dbReference type="EMBL" id="KZ505409">
    <property type="protein sequence ID" value="PKU59623.1"/>
    <property type="molecule type" value="Genomic_DNA"/>
</dbReference>
<keyword evidence="1" id="KW-0378">Hydrolase</keyword>
<dbReference type="InterPro" id="IPR025724">
    <property type="entry name" value="GAG-pre-integrase_dom"/>
</dbReference>